<reference evidence="2 3" key="1">
    <citation type="submission" date="2018-11" db="EMBL/GenBank/DDBJ databases">
        <title>The genome draft of YIM 96095.</title>
        <authorList>
            <person name="Tang S.-K."/>
            <person name="Chunyu W.-X."/>
            <person name="Feng Y.-Z."/>
        </authorList>
    </citation>
    <scope>NUCLEOTIDE SEQUENCE [LARGE SCALE GENOMIC DNA]</scope>
    <source>
        <strain evidence="2 3">YIM 96095</strain>
    </source>
</reference>
<dbReference type="GO" id="GO:0016020">
    <property type="term" value="C:membrane"/>
    <property type="evidence" value="ECO:0007669"/>
    <property type="project" value="TreeGrafter"/>
</dbReference>
<dbReference type="PRINTS" id="PR00412">
    <property type="entry name" value="EPOXHYDRLASE"/>
</dbReference>
<evidence type="ECO:0000259" key="1">
    <source>
        <dbReference type="Pfam" id="PF12697"/>
    </source>
</evidence>
<dbReference type="Pfam" id="PF12697">
    <property type="entry name" value="Abhydrolase_6"/>
    <property type="match status" value="1"/>
</dbReference>
<dbReference type="PRINTS" id="PR00111">
    <property type="entry name" value="ABHYDROLASE"/>
</dbReference>
<accession>A0A3N0EGZ1</accession>
<protein>
    <submittedName>
        <fullName evidence="2">Alpha/beta fold hydrolase</fullName>
    </submittedName>
</protein>
<dbReference type="InterPro" id="IPR000073">
    <property type="entry name" value="AB_hydrolase_1"/>
</dbReference>
<dbReference type="GO" id="GO:0016787">
    <property type="term" value="F:hydrolase activity"/>
    <property type="evidence" value="ECO:0007669"/>
    <property type="project" value="UniProtKB-KW"/>
</dbReference>
<comment type="caution">
    <text evidence="2">The sequence shown here is derived from an EMBL/GenBank/DDBJ whole genome shotgun (WGS) entry which is preliminary data.</text>
</comment>
<name>A0A3N0EGZ1_9ACTN</name>
<dbReference type="Proteomes" id="UP000269198">
    <property type="component" value="Unassembled WGS sequence"/>
</dbReference>
<dbReference type="InterPro" id="IPR000639">
    <property type="entry name" value="Epox_hydrolase-like"/>
</dbReference>
<keyword evidence="3" id="KW-1185">Reference proteome</keyword>
<sequence length="291" mass="31326">MTRLVPPGATVAHVDLDGGRVRVLHAGDSSAPPVILAHGGSTDNAAISWYRLFEPLSETHRVIAPDLPGFGATTGIEPGGPQEQADFLLRLSERMEVGRATVCGVSMGGEAALNLALRHPESVRALVLVAPGGLVPRIGNRVAHTATWLVTRLPEQLLVPVASLGDRFVDIALKAVTNDVSTLPAPVVEEIGREARRPRSSLGYLRYHRAAIGRTGMRNHLMPHIRGVQAPTLLFRGENDSLMPLRGSREAAARMPDARLVTVPDCGHWAQLDAHERFLREVTSFLGEGHP</sequence>
<dbReference type="Gene3D" id="3.40.50.1820">
    <property type="entry name" value="alpha/beta hydrolase"/>
    <property type="match status" value="1"/>
</dbReference>
<feature type="domain" description="AB hydrolase-1" evidence="1">
    <location>
        <begin position="34"/>
        <end position="280"/>
    </location>
</feature>
<dbReference type="EMBL" id="RJMB01000002">
    <property type="protein sequence ID" value="RNL87044.1"/>
    <property type="molecule type" value="Genomic_DNA"/>
</dbReference>
<proteinExistence type="predicted"/>
<keyword evidence="2" id="KW-0378">Hydrolase</keyword>
<organism evidence="2 3">
    <name type="scientific">Halostreptopolyspora alba</name>
    <dbReference type="NCBI Taxonomy" id="2487137"/>
    <lineage>
        <taxon>Bacteria</taxon>
        <taxon>Bacillati</taxon>
        <taxon>Actinomycetota</taxon>
        <taxon>Actinomycetes</taxon>
        <taxon>Streptosporangiales</taxon>
        <taxon>Nocardiopsidaceae</taxon>
        <taxon>Halostreptopolyspora</taxon>
    </lineage>
</organism>
<dbReference type="InterPro" id="IPR029058">
    <property type="entry name" value="AB_hydrolase_fold"/>
</dbReference>
<evidence type="ECO:0000313" key="2">
    <source>
        <dbReference type="EMBL" id="RNL87044.1"/>
    </source>
</evidence>
<evidence type="ECO:0000313" key="3">
    <source>
        <dbReference type="Proteomes" id="UP000269198"/>
    </source>
</evidence>
<gene>
    <name evidence="2" type="ORF">EFW17_03605</name>
</gene>
<dbReference type="OrthoDB" id="4481859at2"/>
<dbReference type="SUPFAM" id="SSF53474">
    <property type="entry name" value="alpha/beta-Hydrolases"/>
    <property type="match status" value="1"/>
</dbReference>
<dbReference type="PANTHER" id="PTHR43798:SF33">
    <property type="entry name" value="HYDROLASE, PUTATIVE (AFU_ORTHOLOGUE AFUA_2G14860)-RELATED"/>
    <property type="match status" value="1"/>
</dbReference>
<dbReference type="PANTHER" id="PTHR43798">
    <property type="entry name" value="MONOACYLGLYCEROL LIPASE"/>
    <property type="match status" value="1"/>
</dbReference>
<dbReference type="AlphaFoldDB" id="A0A3N0EGZ1"/>
<dbReference type="InterPro" id="IPR050266">
    <property type="entry name" value="AB_hydrolase_sf"/>
</dbReference>